<evidence type="ECO:0000313" key="10">
    <source>
        <dbReference type="Proteomes" id="UP000234849"/>
    </source>
</evidence>
<evidence type="ECO:0000256" key="3">
    <source>
        <dbReference type="ARBA" id="ARBA00022692"/>
    </source>
</evidence>
<dbReference type="InterPro" id="IPR003838">
    <property type="entry name" value="ABC3_permease_C"/>
</dbReference>
<evidence type="ECO:0000313" key="9">
    <source>
        <dbReference type="EMBL" id="PLT52632.1"/>
    </source>
</evidence>
<dbReference type="RefSeq" id="WP_101880246.1">
    <property type="nucleotide sequence ID" value="NZ_NIHM01000028.1"/>
</dbReference>
<evidence type="ECO:0000256" key="4">
    <source>
        <dbReference type="ARBA" id="ARBA00022989"/>
    </source>
</evidence>
<comment type="caution">
    <text evidence="9">The sequence shown here is derived from an EMBL/GenBank/DDBJ whole genome shotgun (WGS) entry which is preliminary data.</text>
</comment>
<feature type="transmembrane region" description="Helical" evidence="7">
    <location>
        <begin position="493"/>
        <end position="513"/>
    </location>
</feature>
<dbReference type="EMBL" id="NIHM01000028">
    <property type="protein sequence ID" value="PLT52632.1"/>
    <property type="molecule type" value="Genomic_DNA"/>
</dbReference>
<proteinExistence type="predicted"/>
<dbReference type="AlphaFoldDB" id="A0A2N5NEM8"/>
<keyword evidence="2" id="KW-1003">Cell membrane</keyword>
<evidence type="ECO:0000256" key="1">
    <source>
        <dbReference type="ARBA" id="ARBA00004651"/>
    </source>
</evidence>
<evidence type="ECO:0000256" key="6">
    <source>
        <dbReference type="SAM" id="Coils"/>
    </source>
</evidence>
<keyword evidence="9" id="KW-0132">Cell division</keyword>
<keyword evidence="4 7" id="KW-1133">Transmembrane helix</keyword>
<feature type="coiled-coil region" evidence="6">
    <location>
        <begin position="227"/>
        <end position="266"/>
    </location>
</feature>
<keyword evidence="6" id="KW-0175">Coiled coil</keyword>
<accession>A0A2N5NEM8</accession>
<organism evidence="9 10">
    <name type="scientific">Mediterraneibacter gnavus</name>
    <name type="common">Ruminococcus gnavus</name>
    <dbReference type="NCBI Taxonomy" id="33038"/>
    <lineage>
        <taxon>Bacteria</taxon>
        <taxon>Bacillati</taxon>
        <taxon>Bacillota</taxon>
        <taxon>Clostridia</taxon>
        <taxon>Lachnospirales</taxon>
        <taxon>Lachnospiraceae</taxon>
        <taxon>Mediterraneibacter</taxon>
    </lineage>
</organism>
<evidence type="ECO:0000259" key="8">
    <source>
        <dbReference type="Pfam" id="PF02687"/>
    </source>
</evidence>
<reference evidence="9 10" key="1">
    <citation type="journal article" date="2017" name="Genome Med.">
        <title>A novel Ruminococcus gnavus clade enriched in inflammatory bowel disease patients.</title>
        <authorList>
            <person name="Hall A.B."/>
            <person name="Yassour M."/>
            <person name="Sauk J."/>
            <person name="Garner A."/>
            <person name="Jiang X."/>
            <person name="Arthur T."/>
            <person name="Lagoudas G.K."/>
            <person name="Vatanen T."/>
            <person name="Fornelos N."/>
            <person name="Wilson R."/>
            <person name="Bertha M."/>
            <person name="Cohen M."/>
            <person name="Garber J."/>
            <person name="Khalili H."/>
            <person name="Gevers D."/>
            <person name="Ananthakrishnan A.N."/>
            <person name="Kugathasan S."/>
            <person name="Lander E.S."/>
            <person name="Blainey P."/>
            <person name="Vlamakis H."/>
            <person name="Xavier R.J."/>
            <person name="Huttenhower C."/>
        </authorList>
    </citation>
    <scope>NUCLEOTIDE SEQUENCE [LARGE SCALE GENOMIC DNA]</scope>
    <source>
        <strain evidence="9 10">RJX1118</strain>
    </source>
</reference>
<gene>
    <name evidence="9" type="ORF">CDL18_14200</name>
</gene>
<sequence length="855" mass="96672">MRKKALRKDFYMEIRKSFGRFLSIFFIVAIGTAFFSGIRAAEPDMRLSGDVYFDQSKLMDLQVISTMGLTADDLQAIREIKGVEQAQPVYSMDALCDVDGSQKVVHIFSFQDGINELKAEKGRMPEKADECVADADFLASSGYQIGDKITFLKDEDTEVTEELTQSTFQIVGSVSSPEYISFSRGSSMIGNGSVSGFVSVLPESFQMDAYTEISIQVKGAKEETAFTKEYDNLVDETKKKVEAIQSEREDIRREELMQQMDQKQAELLAEVPPEAMEIAAPQIQQQIEQQKTSLEQGKWYVNDREDLTEYSGYGENADRMRAIGRVFPVLFFLVAALISLTSMTRMVEEQRTQIGTLKALGYSRRSIAGKYLGYAFWATVGGCVFGVLVGEKILPYIIVTAYGIMYPHMNTVVIPYNLYYGVSASLTALLCTMGATWFSCYKELREQAAELMRPPAPKKGKRVFLEKIPSLWSQFNFIWKATIRNLLRYKKRFFMTVFGIGGCMALLLVGFGLRDSSVDIAKLQYHELQLYDANIILNTSASKQEQNNVEQELYWNDQVDKTAVGYLGQMKVKHGNEEQEVYLNVPEDLQDFEEMAVFRDRRSHTQYDLETEGVILTEKTAKLLEVKEGDTITLCQTGKEDVKVKVGKICENYIGHYLYMGPEMYRSLYGEEPQYNSVYFQMKEGYEDQLEVLGEDILKGEGALNISYTDSIEDQLDDMLGSLDIVMAVLVISAGLLAFVVLYNLNSINITERRRELATLKVLGFYDNEVSAYVYRENMILTVIGGVAGMILGSILHRFVIVTVEVDSAMFGRSIEMSSCGYSFLITLAFSVFVNLVMYFKLKKIDMVESLKSVE</sequence>
<feature type="domain" description="ABC3 transporter permease C-terminal" evidence="8">
    <location>
        <begin position="326"/>
        <end position="442"/>
    </location>
</feature>
<dbReference type="Pfam" id="PF02687">
    <property type="entry name" value="FtsX"/>
    <property type="match status" value="2"/>
</dbReference>
<comment type="subcellular location">
    <subcellularLocation>
        <location evidence="1">Cell membrane</location>
        <topology evidence="1">Multi-pass membrane protein</topology>
    </subcellularLocation>
</comment>
<feature type="transmembrane region" description="Helical" evidence="7">
    <location>
        <begin position="374"/>
        <end position="398"/>
    </location>
</feature>
<feature type="transmembrane region" description="Helical" evidence="7">
    <location>
        <begin position="821"/>
        <end position="842"/>
    </location>
</feature>
<dbReference type="PANTHER" id="PTHR30287">
    <property type="entry name" value="MEMBRANE COMPONENT OF PREDICTED ABC SUPERFAMILY METABOLITE UPTAKE TRANSPORTER"/>
    <property type="match status" value="1"/>
</dbReference>
<feature type="transmembrane region" description="Helical" evidence="7">
    <location>
        <begin position="418"/>
        <end position="438"/>
    </location>
</feature>
<keyword evidence="5 7" id="KW-0472">Membrane</keyword>
<dbReference type="GO" id="GO:0005886">
    <property type="term" value="C:plasma membrane"/>
    <property type="evidence" value="ECO:0007669"/>
    <property type="project" value="UniProtKB-SubCell"/>
</dbReference>
<name>A0A2N5NEM8_MEDGN</name>
<evidence type="ECO:0000256" key="7">
    <source>
        <dbReference type="SAM" id="Phobius"/>
    </source>
</evidence>
<evidence type="ECO:0000256" key="2">
    <source>
        <dbReference type="ARBA" id="ARBA00022475"/>
    </source>
</evidence>
<evidence type="ECO:0000256" key="5">
    <source>
        <dbReference type="ARBA" id="ARBA00023136"/>
    </source>
</evidence>
<keyword evidence="9" id="KW-0131">Cell cycle</keyword>
<protein>
    <submittedName>
        <fullName evidence="9">Cell division protein FtsX</fullName>
    </submittedName>
</protein>
<dbReference type="InterPro" id="IPR038766">
    <property type="entry name" value="Membrane_comp_ABC_pdt"/>
</dbReference>
<dbReference type="Proteomes" id="UP000234849">
    <property type="component" value="Unassembled WGS sequence"/>
</dbReference>
<dbReference type="PANTHER" id="PTHR30287:SF1">
    <property type="entry name" value="INNER MEMBRANE PROTEIN"/>
    <property type="match status" value="1"/>
</dbReference>
<keyword evidence="3 7" id="KW-0812">Transmembrane</keyword>
<dbReference type="GO" id="GO:0051301">
    <property type="term" value="P:cell division"/>
    <property type="evidence" value="ECO:0007669"/>
    <property type="project" value="UniProtKB-KW"/>
</dbReference>
<feature type="transmembrane region" description="Helical" evidence="7">
    <location>
        <begin position="322"/>
        <end position="341"/>
    </location>
</feature>
<feature type="transmembrane region" description="Helical" evidence="7">
    <location>
        <begin position="779"/>
        <end position="801"/>
    </location>
</feature>
<feature type="transmembrane region" description="Helical" evidence="7">
    <location>
        <begin position="725"/>
        <end position="745"/>
    </location>
</feature>
<feature type="domain" description="ABC3 transporter permease C-terminal" evidence="8">
    <location>
        <begin position="729"/>
        <end position="845"/>
    </location>
</feature>